<gene>
    <name evidence="1" type="ORF">NQ315_004920</name>
</gene>
<proteinExistence type="predicted"/>
<dbReference type="EMBL" id="JANEYG010000013">
    <property type="protein sequence ID" value="KAJ8920779.1"/>
    <property type="molecule type" value="Genomic_DNA"/>
</dbReference>
<protein>
    <submittedName>
        <fullName evidence="1">Uncharacterized protein</fullName>
    </submittedName>
</protein>
<comment type="caution">
    <text evidence="1">The sequence shown here is derived from an EMBL/GenBank/DDBJ whole genome shotgun (WGS) entry which is preliminary data.</text>
</comment>
<keyword evidence="2" id="KW-1185">Reference proteome</keyword>
<dbReference type="PANTHER" id="PTHR37962">
    <property type="entry name" value="MALE STERILE (3) 76CA"/>
    <property type="match status" value="1"/>
</dbReference>
<dbReference type="Proteomes" id="UP001159042">
    <property type="component" value="Unassembled WGS sequence"/>
</dbReference>
<name>A0AAV8W2S6_9CUCU</name>
<evidence type="ECO:0000313" key="1">
    <source>
        <dbReference type="EMBL" id="KAJ8920779.1"/>
    </source>
</evidence>
<dbReference type="PANTHER" id="PTHR37962:SF2">
    <property type="entry name" value="MALE STERILE (3) 76CA"/>
    <property type="match status" value="1"/>
</dbReference>
<accession>A0AAV8W2S6</accession>
<organism evidence="1 2">
    <name type="scientific">Exocentrus adspersus</name>
    <dbReference type="NCBI Taxonomy" id="1586481"/>
    <lineage>
        <taxon>Eukaryota</taxon>
        <taxon>Metazoa</taxon>
        <taxon>Ecdysozoa</taxon>
        <taxon>Arthropoda</taxon>
        <taxon>Hexapoda</taxon>
        <taxon>Insecta</taxon>
        <taxon>Pterygota</taxon>
        <taxon>Neoptera</taxon>
        <taxon>Endopterygota</taxon>
        <taxon>Coleoptera</taxon>
        <taxon>Polyphaga</taxon>
        <taxon>Cucujiformia</taxon>
        <taxon>Chrysomeloidea</taxon>
        <taxon>Cerambycidae</taxon>
        <taxon>Lamiinae</taxon>
        <taxon>Acanthocinini</taxon>
        <taxon>Exocentrus</taxon>
    </lineage>
</organism>
<reference evidence="1 2" key="1">
    <citation type="journal article" date="2023" name="Insect Mol. Biol.">
        <title>Genome sequencing provides insights into the evolution of gene families encoding plant cell wall-degrading enzymes in longhorned beetles.</title>
        <authorList>
            <person name="Shin N.R."/>
            <person name="Okamura Y."/>
            <person name="Kirsch R."/>
            <person name="Pauchet Y."/>
        </authorList>
    </citation>
    <scope>NUCLEOTIDE SEQUENCE [LARGE SCALE GENOMIC DNA]</scope>
    <source>
        <strain evidence="1">EAD_L_NR</strain>
    </source>
</reference>
<sequence>MVSDCTVLPFFPKYDLEYLCENKIRITWFESKFSQSHYNIHNTSKASNACTLIAVLMASKCNQYKVTINGPQKCLNIRLIQLFAESILEGNRIHEELKQKNMLKHINLNVPEAIKFAGKEASQMTEWRSEVFMESLNKSLFDNIRKHWREWVKPKSETETLDMYIILVADSRTVLFLIQMKSDSVTLVDSHQHSSEKGAFIAISPRSKLKLLCEWYNYVLSTFYGSEPSLYELSFLYFKEN</sequence>
<dbReference type="AlphaFoldDB" id="A0AAV8W2S6"/>
<evidence type="ECO:0000313" key="2">
    <source>
        <dbReference type="Proteomes" id="UP001159042"/>
    </source>
</evidence>